<accession>A0AC34FDR7</accession>
<sequence>MPNSDWIIESRFQLSRPDSSLAFRNCPNILQWTQLADLVDKYSNIVKIALVGKYFHLDQTTDETRVKVFSDAYSSVIKALNHAATHSERKLEILFVVSEHLEDDASEEKRNAALKLLEEADGILVPGGFGSRGIEGKIQACKYARENNKPFLGICLGMQCAAIEFARNVCKIEGASSTEFLEEQNSDTSENGSIENLGPEQKIVIKMLEHSGGDMGGTMRLGRRATEFLTTDCILYDLYGKNQSVEERHRHRYEINPAIVYKLTAAGLRFVGMGVDQTKNNGNISVSSNLLLKIAREAIENGEQGFVDKVKKLCDRGEETNTAVRMEMVELKDHPYFVGVQYHPEYTSHPLSPSAPFLGLLLASSGQLQGYLDKTRIPSPVNMFNDVESMTHSRFHYLPSAGNSSASLLTLNENFKHHSSGVDLKVPGFRQQFSPPDGENKPPVFTITEDHQ</sequence>
<protein>
    <submittedName>
        <fullName evidence="2">CTP synthase (glutamine hydrolyzing)</fullName>
    </submittedName>
</protein>
<organism evidence="1 2">
    <name type="scientific">Panagrolaimus sp. ES5</name>
    <dbReference type="NCBI Taxonomy" id="591445"/>
    <lineage>
        <taxon>Eukaryota</taxon>
        <taxon>Metazoa</taxon>
        <taxon>Ecdysozoa</taxon>
        <taxon>Nematoda</taxon>
        <taxon>Chromadorea</taxon>
        <taxon>Rhabditida</taxon>
        <taxon>Tylenchina</taxon>
        <taxon>Panagrolaimomorpha</taxon>
        <taxon>Panagrolaimoidea</taxon>
        <taxon>Panagrolaimidae</taxon>
        <taxon>Panagrolaimus</taxon>
    </lineage>
</organism>
<evidence type="ECO:0000313" key="1">
    <source>
        <dbReference type="Proteomes" id="UP000887579"/>
    </source>
</evidence>
<name>A0AC34FDR7_9BILA</name>
<evidence type="ECO:0000313" key="2">
    <source>
        <dbReference type="WBParaSite" id="ES5_v2.g15535.t1"/>
    </source>
</evidence>
<dbReference type="Proteomes" id="UP000887579">
    <property type="component" value="Unplaced"/>
</dbReference>
<proteinExistence type="predicted"/>
<reference evidence="2" key="1">
    <citation type="submission" date="2022-11" db="UniProtKB">
        <authorList>
            <consortium name="WormBaseParasite"/>
        </authorList>
    </citation>
    <scope>IDENTIFICATION</scope>
</reference>
<dbReference type="WBParaSite" id="ES5_v2.g15535.t1">
    <property type="protein sequence ID" value="ES5_v2.g15535.t1"/>
    <property type="gene ID" value="ES5_v2.g15535"/>
</dbReference>